<reference evidence="2 3" key="1">
    <citation type="submission" date="2012-01" db="EMBL/GenBank/DDBJ databases">
        <title>Improved High-Quality Draft sequence of Saccharomonospora xinjiangensis XJ-54.</title>
        <authorList>
            <consortium name="US DOE Joint Genome Institute"/>
            <person name="Lucas S."/>
            <person name="Han J."/>
            <person name="Lapidus A."/>
            <person name="Cheng J.-F."/>
            <person name="Goodwin L."/>
            <person name="Pitluck S."/>
            <person name="Peters L."/>
            <person name="Mikhailova N."/>
            <person name="Teshima H."/>
            <person name="Detter J.C."/>
            <person name="Han C."/>
            <person name="Tapia R."/>
            <person name="Land M."/>
            <person name="Hauser L."/>
            <person name="Kyrpides N."/>
            <person name="Ivanova N."/>
            <person name="Pagani I."/>
            <person name="Brambilla E.-M."/>
            <person name="Klenk H.-P."/>
            <person name="Woyke T."/>
        </authorList>
    </citation>
    <scope>NUCLEOTIDE SEQUENCE [LARGE SCALE GENOMIC DNA]</scope>
    <source>
        <strain evidence="2 3">XJ-54</strain>
    </source>
</reference>
<dbReference type="Pfam" id="PF12802">
    <property type="entry name" value="MarR_2"/>
    <property type="match status" value="1"/>
</dbReference>
<dbReference type="InterPro" id="IPR000835">
    <property type="entry name" value="HTH_MarR-typ"/>
</dbReference>
<dbReference type="InterPro" id="IPR036390">
    <property type="entry name" value="WH_DNA-bd_sf"/>
</dbReference>
<keyword evidence="3" id="KW-1185">Reference proteome</keyword>
<dbReference type="PANTHER" id="PTHR33164:SF106">
    <property type="entry name" value="TRANSCRIPTIONAL REGULATORY PROTEIN"/>
    <property type="match status" value="1"/>
</dbReference>
<sequence>MTEDTAALTTADLPLARHIRRLTVEADRFVQHFGETHGLHRTDMAALVVIMDAAEEGRPLNQGELASELRLSASATTSVLDRLQSLGYVERRRDSRDRRRLVLHVRPAALELGRGLFVPLGEAYSRAWANFDDEQRRTIVRFLEATVNATMDTHSRLTERD</sequence>
<dbReference type="SUPFAM" id="SSF46785">
    <property type="entry name" value="Winged helix' DNA-binding domain"/>
    <property type="match status" value="1"/>
</dbReference>
<dbReference type="Proteomes" id="UP000004691">
    <property type="component" value="Unassembled WGS sequence"/>
</dbReference>
<dbReference type="OrthoDB" id="3173926at2"/>
<dbReference type="GO" id="GO:0006950">
    <property type="term" value="P:response to stress"/>
    <property type="evidence" value="ECO:0007669"/>
    <property type="project" value="TreeGrafter"/>
</dbReference>
<dbReference type="STRING" id="882086.SacxiDRAFT_2340"/>
<evidence type="ECO:0000259" key="1">
    <source>
        <dbReference type="PROSITE" id="PS50995"/>
    </source>
</evidence>
<protein>
    <submittedName>
        <fullName evidence="2">Transcriptional regulator</fullName>
    </submittedName>
</protein>
<dbReference type="PROSITE" id="PS50995">
    <property type="entry name" value="HTH_MARR_2"/>
    <property type="match status" value="1"/>
</dbReference>
<dbReference type="RefSeq" id="WP_006238716.1">
    <property type="nucleotide sequence ID" value="NZ_JH636049.1"/>
</dbReference>
<gene>
    <name evidence="2" type="ORF">SacxiDRAFT_2340</name>
</gene>
<dbReference type="SMART" id="SM00347">
    <property type="entry name" value="HTH_MARR"/>
    <property type="match status" value="1"/>
</dbReference>
<dbReference type="InterPro" id="IPR039422">
    <property type="entry name" value="MarR/SlyA-like"/>
</dbReference>
<organism evidence="2 3">
    <name type="scientific">Saccharomonospora xinjiangensis XJ-54</name>
    <dbReference type="NCBI Taxonomy" id="882086"/>
    <lineage>
        <taxon>Bacteria</taxon>
        <taxon>Bacillati</taxon>
        <taxon>Actinomycetota</taxon>
        <taxon>Actinomycetes</taxon>
        <taxon>Pseudonocardiales</taxon>
        <taxon>Pseudonocardiaceae</taxon>
        <taxon>Saccharomonospora</taxon>
    </lineage>
</organism>
<evidence type="ECO:0000313" key="3">
    <source>
        <dbReference type="Proteomes" id="UP000004691"/>
    </source>
</evidence>
<dbReference type="Gene3D" id="1.10.10.10">
    <property type="entry name" value="Winged helix-like DNA-binding domain superfamily/Winged helix DNA-binding domain"/>
    <property type="match status" value="1"/>
</dbReference>
<dbReference type="HOGENOM" id="CLU_083287_1_0_11"/>
<dbReference type="AlphaFoldDB" id="I0V366"/>
<name>I0V366_9PSEU</name>
<feature type="domain" description="HTH marR-type" evidence="1">
    <location>
        <begin position="12"/>
        <end position="148"/>
    </location>
</feature>
<evidence type="ECO:0000313" key="2">
    <source>
        <dbReference type="EMBL" id="EID54569.1"/>
    </source>
</evidence>
<dbReference type="EMBL" id="JH636049">
    <property type="protein sequence ID" value="EID54569.1"/>
    <property type="molecule type" value="Genomic_DNA"/>
</dbReference>
<dbReference type="GO" id="GO:0003700">
    <property type="term" value="F:DNA-binding transcription factor activity"/>
    <property type="evidence" value="ECO:0007669"/>
    <property type="project" value="InterPro"/>
</dbReference>
<accession>I0V366</accession>
<dbReference type="PANTHER" id="PTHR33164">
    <property type="entry name" value="TRANSCRIPTIONAL REGULATOR, MARR FAMILY"/>
    <property type="match status" value="1"/>
</dbReference>
<dbReference type="InterPro" id="IPR036388">
    <property type="entry name" value="WH-like_DNA-bd_sf"/>
</dbReference>
<proteinExistence type="predicted"/>
<dbReference type="eggNOG" id="COG1846">
    <property type="taxonomic scope" value="Bacteria"/>
</dbReference>